<proteinExistence type="predicted"/>
<feature type="compositionally biased region" description="Polar residues" evidence="1">
    <location>
        <begin position="762"/>
        <end position="777"/>
    </location>
</feature>
<feature type="compositionally biased region" description="Polar residues" evidence="1">
    <location>
        <begin position="37"/>
        <end position="54"/>
    </location>
</feature>
<dbReference type="Proteomes" id="UP001310594">
    <property type="component" value="Unassembled WGS sequence"/>
</dbReference>
<feature type="compositionally biased region" description="Polar residues" evidence="1">
    <location>
        <begin position="613"/>
        <end position="623"/>
    </location>
</feature>
<accession>A0AAN7W4L1</accession>
<sequence>MLISLTLLVLPNIPWATAGIYINTTTTTSSEVWRNATASDTTGPESHTTHTYTTRIDAPTSGSTGLGAYILQGLVTSAYQAALTTDVDEPTQVQSSYDSAEPTAGNTIEPSRASAIAVHPLVLTTNTITHVPSRSTNGTSQLTSSLETYVSASSLQDYNGTAQTVTSNILSGASRSSTAYSPYLFTSTPSLVAASSGPDLNSSGHKHTPSALYRTSKVLANLTATTTLVTGTVHGSPYLTPITPTWSPRKTAVGTASAPYATCNGITRVAGSFTTHTVLTASTSLTTTFDIVRTTFDSVALTSALPEPSCSVGHAECQYLLKKWHVENPNNRLNQFGIGLFPGTSPPESYPHCAMGTGLGNVTDCFGCWLTGGNAQLFYWPRNDSLAEGTHDCPARYEAGVDLGDSTGTYRNASRPNSIVTTLTDTGYGNFTTVATFVSPTAYFSVGGLQAHNGCTRLPGSVIGTVIPVETAVMQSALLQLPSIPLGDPRYTTVMSVLANRAYDEYDTWFGTGWQFYGAGFAFTQTFVPVNPADLGKSRPIFENYFLVPTWPFGTGEEWSPAGYLYDADYHPVIRLDPEFKLGDPAWKDCYLNVGYDPPVALTAAATVDGPTEPTTTAASEILTTPSTAARPPSTPARPTPAPTSSSNSISRLTLSPHDQTSASTSLNPATDINLTDVASNEQRATTTASASSDAAGVSGEPAASVTPASGSGDGTVSQGLQDLAPVNSDTSVISSPAPDPTQLAASSSAAALVAPSEELPSSTPAQATETGVSSQNVGGAVVSLIDQKSTADSEAPPQTPSVTAVSYATRSVASSQNVGGAAVSLIDQKSTADSEASSQVPSATDVSVATRLVSLVTAGEQTFTAVHQATEAPQTLANQNPSGALETEALSATIAAYPSATNLASGREPSLSLAAASSTVTDVGGQAHSEGAQSVDNIDAAASVILQGSSASNKQAAQASQPVPVPTTIASSYLVTAGGQTITVIVLPASLAPGSAEQESSRTGSDSQPSARAGTSTYHTTGDPTVPALLVGSQTVKAGRSAVITNGVTISLATSGAALLVDMLTQSLKTLVAPSLTEPAKITDVAHESTILWLEDSTLNVSGTTYSLDSAGAGLIVDGTVPLSGPHIVTTLAPNVPATVLGLALGTTTLSPGGPALTISGKTYSLDPAGTALAIDGTTNASEPVTISLAAPTEVPGLALGSTTRWPGHAAFVGSDTTYSLDSAGTALAVDGTTHAIAAPTTPSPENLSGAAVEGIPFLLGTATTISGTTYSLDAGGTALVIDGAAHVLSSTLAPDILQATSIQGSVLTVEALPTAASLAGGVDALPTQNPETRPDGTQGGGASEGLSITAGQTNSNDGASPTANHGSADAPQNTVFGGGDQNVTSLPSATPTIPETGLPPQSTIEGVSSSQRGAATRSSIRPCVWALVLCMISLWLDV</sequence>
<evidence type="ECO:0000256" key="1">
    <source>
        <dbReference type="SAM" id="MobiDB-lite"/>
    </source>
</evidence>
<feature type="compositionally biased region" description="Polar residues" evidence="1">
    <location>
        <begin position="707"/>
        <end position="721"/>
    </location>
</feature>
<gene>
    <name evidence="3" type="ORF">LTR97_006348</name>
</gene>
<feature type="signal peptide" evidence="2">
    <location>
        <begin position="1"/>
        <end position="19"/>
    </location>
</feature>
<evidence type="ECO:0000256" key="2">
    <source>
        <dbReference type="SAM" id="SignalP"/>
    </source>
</evidence>
<protein>
    <submittedName>
        <fullName evidence="3">Uncharacterized protein</fullName>
    </submittedName>
</protein>
<feature type="compositionally biased region" description="Pro residues" evidence="1">
    <location>
        <begin position="633"/>
        <end position="642"/>
    </location>
</feature>
<feature type="chain" id="PRO_5042971072" evidence="2">
    <location>
        <begin position="20"/>
        <end position="1440"/>
    </location>
</feature>
<name>A0AAN7W4L1_9PEZI</name>
<feature type="region of interest" description="Disordered" evidence="1">
    <location>
        <begin position="37"/>
        <end position="56"/>
    </location>
</feature>
<dbReference type="EMBL" id="JAVRQU010000009">
    <property type="protein sequence ID" value="KAK5698700.1"/>
    <property type="molecule type" value="Genomic_DNA"/>
</dbReference>
<keyword evidence="2" id="KW-0732">Signal</keyword>
<organism evidence="3 4">
    <name type="scientific">Elasticomyces elasticus</name>
    <dbReference type="NCBI Taxonomy" id="574655"/>
    <lineage>
        <taxon>Eukaryota</taxon>
        <taxon>Fungi</taxon>
        <taxon>Dikarya</taxon>
        <taxon>Ascomycota</taxon>
        <taxon>Pezizomycotina</taxon>
        <taxon>Dothideomycetes</taxon>
        <taxon>Dothideomycetidae</taxon>
        <taxon>Mycosphaerellales</taxon>
        <taxon>Teratosphaeriaceae</taxon>
        <taxon>Elasticomyces</taxon>
    </lineage>
</organism>
<feature type="region of interest" description="Disordered" evidence="1">
    <location>
        <begin position="609"/>
        <end position="777"/>
    </location>
</feature>
<feature type="compositionally biased region" description="Polar residues" evidence="1">
    <location>
        <begin position="998"/>
        <end position="1024"/>
    </location>
</feature>
<feature type="compositionally biased region" description="Low complexity" evidence="1">
    <location>
        <begin position="643"/>
        <end position="656"/>
    </location>
</feature>
<feature type="compositionally biased region" description="Polar residues" evidence="1">
    <location>
        <begin position="1351"/>
        <end position="1417"/>
    </location>
</feature>
<feature type="region of interest" description="Disordered" evidence="1">
    <location>
        <begin position="996"/>
        <end position="1026"/>
    </location>
</feature>
<evidence type="ECO:0000313" key="4">
    <source>
        <dbReference type="Proteomes" id="UP001310594"/>
    </source>
</evidence>
<reference evidence="3" key="1">
    <citation type="submission" date="2023-08" db="EMBL/GenBank/DDBJ databases">
        <title>Black Yeasts Isolated from many extreme environments.</title>
        <authorList>
            <person name="Coleine C."/>
            <person name="Stajich J.E."/>
            <person name="Selbmann L."/>
        </authorList>
    </citation>
    <scope>NUCLEOTIDE SEQUENCE</scope>
    <source>
        <strain evidence="3">CCFEE 5810</strain>
    </source>
</reference>
<evidence type="ECO:0000313" key="3">
    <source>
        <dbReference type="EMBL" id="KAK5698700.1"/>
    </source>
</evidence>
<feature type="compositionally biased region" description="Low complexity" evidence="1">
    <location>
        <begin position="744"/>
        <end position="761"/>
    </location>
</feature>
<feature type="compositionally biased region" description="Low complexity" evidence="1">
    <location>
        <begin position="685"/>
        <end position="696"/>
    </location>
</feature>
<feature type="compositionally biased region" description="Polar residues" evidence="1">
    <location>
        <begin position="657"/>
        <end position="684"/>
    </location>
</feature>
<feature type="region of interest" description="Disordered" evidence="1">
    <location>
        <begin position="1323"/>
        <end position="1417"/>
    </location>
</feature>
<comment type="caution">
    <text evidence="3">The sequence shown here is derived from an EMBL/GenBank/DDBJ whole genome shotgun (WGS) entry which is preliminary data.</text>
</comment>